<proteinExistence type="predicted"/>
<organism evidence="2 3">
    <name type="scientific">Apostasia shenzhenica</name>
    <dbReference type="NCBI Taxonomy" id="1088818"/>
    <lineage>
        <taxon>Eukaryota</taxon>
        <taxon>Viridiplantae</taxon>
        <taxon>Streptophyta</taxon>
        <taxon>Embryophyta</taxon>
        <taxon>Tracheophyta</taxon>
        <taxon>Spermatophyta</taxon>
        <taxon>Magnoliopsida</taxon>
        <taxon>Liliopsida</taxon>
        <taxon>Asparagales</taxon>
        <taxon>Orchidaceae</taxon>
        <taxon>Apostasioideae</taxon>
        <taxon>Apostasia</taxon>
    </lineage>
</organism>
<protein>
    <submittedName>
        <fullName evidence="2">Uncharacterized protein</fullName>
    </submittedName>
</protein>
<evidence type="ECO:0000313" key="2">
    <source>
        <dbReference type="EMBL" id="PKA65268.1"/>
    </source>
</evidence>
<dbReference type="OrthoDB" id="1881000at2759"/>
<name>A0A2I0BBT4_9ASPA</name>
<sequence>MPTSPWPHDKSGPPGSLHVTSMVRISSGNRFYLREDSSSPSSFGPHDSISRVPTSKKWKGVGSVKELPYSLPAAKLVQGEIDVSMILEPSSPSSVVAEAQTVLKEVRTQIPPEMFDVSKLVCGTYVDPRLLVLRGVNGSALLFTRSVSSI</sequence>
<dbReference type="EMBL" id="KZ451895">
    <property type="protein sequence ID" value="PKA65268.1"/>
    <property type="molecule type" value="Genomic_DNA"/>
</dbReference>
<accession>A0A2I0BBT4</accession>
<evidence type="ECO:0000256" key="1">
    <source>
        <dbReference type="SAM" id="MobiDB-lite"/>
    </source>
</evidence>
<feature type="region of interest" description="Disordered" evidence="1">
    <location>
        <begin position="1"/>
        <end position="20"/>
    </location>
</feature>
<keyword evidence="3" id="KW-1185">Reference proteome</keyword>
<gene>
    <name evidence="2" type="ORF">AXF42_Ash005600</name>
</gene>
<dbReference type="Proteomes" id="UP000236161">
    <property type="component" value="Unassembled WGS sequence"/>
</dbReference>
<dbReference type="STRING" id="1088818.A0A2I0BBT4"/>
<dbReference type="AlphaFoldDB" id="A0A2I0BBT4"/>
<evidence type="ECO:0000313" key="3">
    <source>
        <dbReference type="Proteomes" id="UP000236161"/>
    </source>
</evidence>
<reference evidence="2 3" key="1">
    <citation type="journal article" date="2017" name="Nature">
        <title>The Apostasia genome and the evolution of orchids.</title>
        <authorList>
            <person name="Zhang G.Q."/>
            <person name="Liu K.W."/>
            <person name="Li Z."/>
            <person name="Lohaus R."/>
            <person name="Hsiao Y.Y."/>
            <person name="Niu S.C."/>
            <person name="Wang J.Y."/>
            <person name="Lin Y.C."/>
            <person name="Xu Q."/>
            <person name="Chen L.J."/>
            <person name="Yoshida K."/>
            <person name="Fujiwara S."/>
            <person name="Wang Z.W."/>
            <person name="Zhang Y.Q."/>
            <person name="Mitsuda N."/>
            <person name="Wang M."/>
            <person name="Liu G.H."/>
            <person name="Pecoraro L."/>
            <person name="Huang H.X."/>
            <person name="Xiao X.J."/>
            <person name="Lin M."/>
            <person name="Wu X.Y."/>
            <person name="Wu W.L."/>
            <person name="Chen Y.Y."/>
            <person name="Chang S.B."/>
            <person name="Sakamoto S."/>
            <person name="Ohme-Takagi M."/>
            <person name="Yagi M."/>
            <person name="Zeng S.J."/>
            <person name="Shen C.Y."/>
            <person name="Yeh C.M."/>
            <person name="Luo Y.B."/>
            <person name="Tsai W.C."/>
            <person name="Van de Peer Y."/>
            <person name="Liu Z.J."/>
        </authorList>
    </citation>
    <scope>NUCLEOTIDE SEQUENCE [LARGE SCALE GENOMIC DNA]</scope>
    <source>
        <strain evidence="3">cv. Shenzhen</strain>
        <tissue evidence="2">Stem</tissue>
    </source>
</reference>